<dbReference type="HOGENOM" id="CLU_107374_1_0_1"/>
<feature type="signal peptide" evidence="5">
    <location>
        <begin position="1"/>
        <end position="27"/>
    </location>
</feature>
<reference evidence="7 8" key="1">
    <citation type="submission" date="2012-08" db="EMBL/GenBank/DDBJ databases">
        <title>Oryza genome evolution.</title>
        <authorList>
            <person name="Wing R.A."/>
        </authorList>
    </citation>
    <scope>NUCLEOTIDE SEQUENCE</scope>
</reference>
<keyword evidence="4" id="KW-0325">Glycoprotein</keyword>
<evidence type="ECO:0000259" key="6">
    <source>
        <dbReference type="Pfam" id="PF14368"/>
    </source>
</evidence>
<evidence type="ECO:0000313" key="7">
    <source>
        <dbReference type="EnsemblPlants" id="LPERR11G14680.1"/>
    </source>
</evidence>
<reference evidence="7" key="3">
    <citation type="submission" date="2015-04" db="UniProtKB">
        <authorList>
            <consortium name="EnsemblPlants"/>
        </authorList>
    </citation>
    <scope>IDENTIFICATION</scope>
</reference>
<dbReference type="Gramene" id="LPERR11G14680.1">
    <property type="protein sequence ID" value="LPERR11G14680.1"/>
    <property type="gene ID" value="LPERR11G14680"/>
</dbReference>
<proteinExistence type="inferred from homology"/>
<evidence type="ECO:0000256" key="4">
    <source>
        <dbReference type="ARBA" id="ARBA00023180"/>
    </source>
</evidence>
<comment type="similarity">
    <text evidence="1">Belongs to the plant LTP family.</text>
</comment>
<evidence type="ECO:0000256" key="3">
    <source>
        <dbReference type="ARBA" id="ARBA00023157"/>
    </source>
</evidence>
<dbReference type="GO" id="GO:0008289">
    <property type="term" value="F:lipid binding"/>
    <property type="evidence" value="ECO:0007669"/>
    <property type="project" value="EnsemblPlants"/>
</dbReference>
<evidence type="ECO:0000256" key="1">
    <source>
        <dbReference type="ARBA" id="ARBA00009748"/>
    </source>
</evidence>
<reference evidence="8" key="2">
    <citation type="submission" date="2013-12" db="EMBL/GenBank/DDBJ databases">
        <authorList>
            <person name="Yu Y."/>
            <person name="Lee S."/>
            <person name="de Baynast K."/>
            <person name="Wissotski M."/>
            <person name="Liu L."/>
            <person name="Talag J."/>
            <person name="Goicoechea J."/>
            <person name="Angelova A."/>
            <person name="Jetty R."/>
            <person name="Kudrna D."/>
            <person name="Golser W."/>
            <person name="Rivera L."/>
            <person name="Zhang J."/>
            <person name="Wing R."/>
        </authorList>
    </citation>
    <scope>NUCLEOTIDE SEQUENCE</scope>
</reference>
<dbReference type="CDD" id="cd00010">
    <property type="entry name" value="AAI_LTSS"/>
    <property type="match status" value="1"/>
</dbReference>
<dbReference type="Gene3D" id="1.10.110.10">
    <property type="entry name" value="Plant lipid-transfer and hydrophobic proteins"/>
    <property type="match status" value="1"/>
</dbReference>
<keyword evidence="2 5" id="KW-0732">Signal</keyword>
<dbReference type="PANTHER" id="PTHR33044">
    <property type="entry name" value="BIFUNCTIONAL INHIBITOR/LIPID-TRANSFER PROTEIN/SEED STORAGE 2S ALBUMIN SUPERFAMILY PROTEIN-RELATED"/>
    <property type="match status" value="1"/>
</dbReference>
<dbReference type="eggNOG" id="ENOG502R70Z">
    <property type="taxonomic scope" value="Eukaryota"/>
</dbReference>
<evidence type="ECO:0000313" key="8">
    <source>
        <dbReference type="Proteomes" id="UP000032180"/>
    </source>
</evidence>
<dbReference type="GO" id="GO:0005615">
    <property type="term" value="C:extracellular space"/>
    <property type="evidence" value="ECO:0007669"/>
    <property type="project" value="EnsemblPlants"/>
</dbReference>
<dbReference type="AlphaFoldDB" id="A0A0D9XTL1"/>
<feature type="chain" id="PRO_5002350418" description="Bifunctional inhibitor/plant lipid transfer protein/seed storage helical domain-containing protein" evidence="5">
    <location>
        <begin position="28"/>
        <end position="153"/>
    </location>
</feature>
<organism evidence="7 8">
    <name type="scientific">Leersia perrieri</name>
    <dbReference type="NCBI Taxonomy" id="77586"/>
    <lineage>
        <taxon>Eukaryota</taxon>
        <taxon>Viridiplantae</taxon>
        <taxon>Streptophyta</taxon>
        <taxon>Embryophyta</taxon>
        <taxon>Tracheophyta</taxon>
        <taxon>Spermatophyta</taxon>
        <taxon>Magnoliopsida</taxon>
        <taxon>Liliopsida</taxon>
        <taxon>Poales</taxon>
        <taxon>Poaceae</taxon>
        <taxon>BOP clade</taxon>
        <taxon>Oryzoideae</taxon>
        <taxon>Oryzeae</taxon>
        <taxon>Oryzinae</taxon>
        <taxon>Leersia</taxon>
    </lineage>
</organism>
<dbReference type="InterPro" id="IPR036312">
    <property type="entry name" value="Bifun_inhib/LTP/seed_sf"/>
</dbReference>
<name>A0A0D9XTL1_9ORYZ</name>
<dbReference type="Proteomes" id="UP000032180">
    <property type="component" value="Chromosome 11"/>
</dbReference>
<dbReference type="InterPro" id="IPR016140">
    <property type="entry name" value="Bifunc_inhib/LTP/seed_store"/>
</dbReference>
<dbReference type="Pfam" id="PF14368">
    <property type="entry name" value="LTP_2"/>
    <property type="match status" value="1"/>
</dbReference>
<evidence type="ECO:0000256" key="2">
    <source>
        <dbReference type="ARBA" id="ARBA00022729"/>
    </source>
</evidence>
<accession>A0A0D9XTL1</accession>
<sequence length="153" mass="15672">MAPSKSTTAAAVLLLAVASASATGAEAAVSTCVSSLLEVSPCLSFFKDAAATAAPEGCCEGLKSIVEGEAVCLCHIVNHTLERAIGVHIPVDRAFSLLRDICRLSPPADAIATCANNKGGVPPLYSCPAPSCTRIKRTSISLKAKDEVSFIRG</sequence>
<protein>
    <recommendedName>
        <fullName evidence="6">Bifunctional inhibitor/plant lipid transfer protein/seed storage helical domain-containing protein</fullName>
    </recommendedName>
</protein>
<dbReference type="SUPFAM" id="SSF47699">
    <property type="entry name" value="Bifunctional inhibitor/lipid-transfer protein/seed storage 2S albumin"/>
    <property type="match status" value="1"/>
</dbReference>
<dbReference type="EnsemblPlants" id="LPERR11G14680.1">
    <property type="protein sequence ID" value="LPERR11G14680.1"/>
    <property type="gene ID" value="LPERR11G14680"/>
</dbReference>
<feature type="domain" description="Bifunctional inhibitor/plant lipid transfer protein/seed storage helical" evidence="6">
    <location>
        <begin position="14"/>
        <end position="109"/>
    </location>
</feature>
<keyword evidence="8" id="KW-1185">Reference proteome</keyword>
<evidence type="ECO:0000256" key="5">
    <source>
        <dbReference type="SAM" id="SignalP"/>
    </source>
</evidence>
<dbReference type="InterPro" id="IPR043325">
    <property type="entry name" value="LTSS"/>
</dbReference>
<dbReference type="STRING" id="77586.A0A0D9XTL1"/>
<keyword evidence="3" id="KW-1015">Disulfide bond</keyword>
<dbReference type="GO" id="GO:0010584">
    <property type="term" value="P:pollen exine formation"/>
    <property type="evidence" value="ECO:0007669"/>
    <property type="project" value="EnsemblPlants"/>
</dbReference>